<dbReference type="GO" id="GO:0016363">
    <property type="term" value="C:nuclear matrix"/>
    <property type="evidence" value="ECO:0007669"/>
    <property type="project" value="UniProtKB-SubCell"/>
</dbReference>
<evidence type="ECO:0000313" key="7">
    <source>
        <dbReference type="EMBL" id="KXS13008.1"/>
    </source>
</evidence>
<dbReference type="OMA" id="ITFYSWS"/>
<dbReference type="OrthoDB" id="10249245at2759"/>
<dbReference type="Proteomes" id="UP000070544">
    <property type="component" value="Unassembled WGS sequence"/>
</dbReference>
<dbReference type="GO" id="GO:0030042">
    <property type="term" value="P:actin filament depolymerization"/>
    <property type="evidence" value="ECO:0007669"/>
    <property type="project" value="InterPro"/>
</dbReference>
<protein>
    <recommendedName>
        <fullName evidence="3">Cofilin</fullName>
    </recommendedName>
    <alternativeName>
        <fullName evidence="5">Actin-depolymerizing factor 1</fullName>
    </alternativeName>
</protein>
<dbReference type="Gene3D" id="3.40.20.10">
    <property type="entry name" value="Severin"/>
    <property type="match status" value="1"/>
</dbReference>
<dbReference type="InterPro" id="IPR002108">
    <property type="entry name" value="ADF-H"/>
</dbReference>
<gene>
    <name evidence="7" type="ORF">M427DRAFT_388368</name>
</gene>
<name>A0A139A8J9_GONPJ</name>
<evidence type="ECO:0000256" key="4">
    <source>
        <dbReference type="ARBA" id="ARBA00023203"/>
    </source>
</evidence>
<dbReference type="Pfam" id="PF00241">
    <property type="entry name" value="Cofilin_ADF"/>
    <property type="match status" value="1"/>
</dbReference>
<dbReference type="EMBL" id="KQ965783">
    <property type="protein sequence ID" value="KXS13008.1"/>
    <property type="molecule type" value="Genomic_DNA"/>
</dbReference>
<comment type="similarity">
    <text evidence="2">Belongs to the actin-binding proteins ADF family.</text>
</comment>
<dbReference type="CDD" id="cd11286">
    <property type="entry name" value="ADF_cofilin_like"/>
    <property type="match status" value="1"/>
</dbReference>
<accession>A0A139A8J9</accession>
<dbReference type="SUPFAM" id="SSF55753">
    <property type="entry name" value="Actin depolymerizing proteins"/>
    <property type="match status" value="1"/>
</dbReference>
<keyword evidence="8" id="KW-1185">Reference proteome</keyword>
<organism evidence="7 8">
    <name type="scientific">Gonapodya prolifera (strain JEL478)</name>
    <name type="common">Monoblepharis prolifera</name>
    <dbReference type="NCBI Taxonomy" id="1344416"/>
    <lineage>
        <taxon>Eukaryota</taxon>
        <taxon>Fungi</taxon>
        <taxon>Fungi incertae sedis</taxon>
        <taxon>Chytridiomycota</taxon>
        <taxon>Chytridiomycota incertae sedis</taxon>
        <taxon>Monoblepharidomycetes</taxon>
        <taxon>Monoblepharidales</taxon>
        <taxon>Gonapodyaceae</taxon>
        <taxon>Gonapodya</taxon>
    </lineage>
</organism>
<dbReference type="SMART" id="SM00102">
    <property type="entry name" value="ADF"/>
    <property type="match status" value="1"/>
</dbReference>
<dbReference type="PROSITE" id="PS51263">
    <property type="entry name" value="ADF_H"/>
    <property type="match status" value="1"/>
</dbReference>
<sequence>MASGVDVDSECLNVFQDLKLKKKYAYIVYKLSDDMKQIVIDQAVEKGTYEEFIKSLPKDDCRWAVYDFVYNTSDGERHKILFYSWSPDTARIKSKMVYAASKDALRKKCDGVFTEIQCTDLSEVAFQTVHDKVNRMSA</sequence>
<dbReference type="GO" id="GO:0003779">
    <property type="term" value="F:actin binding"/>
    <property type="evidence" value="ECO:0007669"/>
    <property type="project" value="UniProtKB-KW"/>
</dbReference>
<dbReference type="PANTHER" id="PTHR11913">
    <property type="entry name" value="COFILIN-RELATED"/>
    <property type="match status" value="1"/>
</dbReference>
<comment type="subcellular location">
    <subcellularLocation>
        <location evidence="1">Nucleus matrix</location>
    </subcellularLocation>
</comment>
<evidence type="ECO:0000256" key="3">
    <source>
        <dbReference type="ARBA" id="ARBA00015630"/>
    </source>
</evidence>
<evidence type="ECO:0000256" key="1">
    <source>
        <dbReference type="ARBA" id="ARBA00004109"/>
    </source>
</evidence>
<dbReference type="InterPro" id="IPR029006">
    <property type="entry name" value="ADF-H/Gelsolin-like_dom_sf"/>
</dbReference>
<dbReference type="STRING" id="1344416.A0A139A8J9"/>
<evidence type="ECO:0000256" key="5">
    <source>
        <dbReference type="ARBA" id="ARBA00032427"/>
    </source>
</evidence>
<keyword evidence="4" id="KW-0009">Actin-binding</keyword>
<evidence type="ECO:0000313" key="8">
    <source>
        <dbReference type="Proteomes" id="UP000070544"/>
    </source>
</evidence>
<dbReference type="GO" id="GO:0015629">
    <property type="term" value="C:actin cytoskeleton"/>
    <property type="evidence" value="ECO:0007669"/>
    <property type="project" value="InterPro"/>
</dbReference>
<dbReference type="InterPro" id="IPR017904">
    <property type="entry name" value="ADF/Cofilin"/>
</dbReference>
<proteinExistence type="inferred from homology"/>
<evidence type="ECO:0000259" key="6">
    <source>
        <dbReference type="PROSITE" id="PS51263"/>
    </source>
</evidence>
<reference evidence="7 8" key="1">
    <citation type="journal article" date="2015" name="Genome Biol. Evol.">
        <title>Phylogenomic analyses indicate that early fungi evolved digesting cell walls of algal ancestors of land plants.</title>
        <authorList>
            <person name="Chang Y."/>
            <person name="Wang S."/>
            <person name="Sekimoto S."/>
            <person name="Aerts A.L."/>
            <person name="Choi C."/>
            <person name="Clum A."/>
            <person name="LaButti K.M."/>
            <person name="Lindquist E.A."/>
            <person name="Yee Ngan C."/>
            <person name="Ohm R.A."/>
            <person name="Salamov A.A."/>
            <person name="Grigoriev I.V."/>
            <person name="Spatafora J.W."/>
            <person name="Berbee M.L."/>
        </authorList>
    </citation>
    <scope>NUCLEOTIDE SEQUENCE [LARGE SCALE GENOMIC DNA]</scope>
    <source>
        <strain evidence="7 8">JEL478</strain>
    </source>
</reference>
<feature type="domain" description="ADF-H" evidence="6">
    <location>
        <begin position="2"/>
        <end position="134"/>
    </location>
</feature>
<dbReference type="AlphaFoldDB" id="A0A139A8J9"/>
<evidence type="ECO:0000256" key="2">
    <source>
        <dbReference type="ARBA" id="ARBA00006844"/>
    </source>
</evidence>